<reference evidence="4" key="1">
    <citation type="submission" date="2022-10" db="EMBL/GenBank/DDBJ databases">
        <title>Whole-Genome Sequencing of Brachybacterium huguangmaarense BRM-3, Isolated from Betula schmidtii.</title>
        <authorList>
            <person name="Haam D."/>
        </authorList>
    </citation>
    <scope>NUCLEOTIDE SEQUENCE</scope>
    <source>
        <strain evidence="4">BRM-3</strain>
    </source>
</reference>
<accession>A0ABY6FXL7</accession>
<evidence type="ECO:0000256" key="2">
    <source>
        <dbReference type="SAM" id="MobiDB-lite"/>
    </source>
</evidence>
<gene>
    <name evidence="4" type="ORF">BRM3_08440</name>
</gene>
<feature type="compositionally biased region" description="Polar residues" evidence="2">
    <location>
        <begin position="543"/>
        <end position="567"/>
    </location>
</feature>
<dbReference type="Pfam" id="PF01844">
    <property type="entry name" value="HNH"/>
    <property type="match status" value="1"/>
</dbReference>
<dbReference type="GO" id="GO:0004519">
    <property type="term" value="F:endonuclease activity"/>
    <property type="evidence" value="ECO:0007669"/>
    <property type="project" value="UniProtKB-KW"/>
</dbReference>
<organism evidence="4 5">
    <name type="scientific">Brachybacterium huguangmaarense</name>
    <dbReference type="NCBI Taxonomy" id="1652028"/>
    <lineage>
        <taxon>Bacteria</taxon>
        <taxon>Bacillati</taxon>
        <taxon>Actinomycetota</taxon>
        <taxon>Actinomycetes</taxon>
        <taxon>Micrococcales</taxon>
        <taxon>Dermabacteraceae</taxon>
        <taxon>Brachybacterium</taxon>
    </lineage>
</organism>
<dbReference type="Pfam" id="PF02720">
    <property type="entry name" value="DUF222"/>
    <property type="match status" value="1"/>
</dbReference>
<comment type="similarity">
    <text evidence="1">Belongs to the Rv1128c/1148c/1588c/1702c/1945/3466 family.</text>
</comment>
<keyword evidence="5" id="KW-1185">Reference proteome</keyword>
<feature type="compositionally biased region" description="Polar residues" evidence="2">
    <location>
        <begin position="1"/>
        <end position="17"/>
    </location>
</feature>
<feature type="region of interest" description="Disordered" evidence="2">
    <location>
        <begin position="543"/>
        <end position="630"/>
    </location>
</feature>
<dbReference type="EMBL" id="CP107020">
    <property type="protein sequence ID" value="UYG15674.1"/>
    <property type="molecule type" value="Genomic_DNA"/>
</dbReference>
<dbReference type="CDD" id="cd00085">
    <property type="entry name" value="HNHc"/>
    <property type="match status" value="1"/>
</dbReference>
<evidence type="ECO:0000259" key="3">
    <source>
        <dbReference type="SMART" id="SM00507"/>
    </source>
</evidence>
<dbReference type="RefSeq" id="WP_263592888.1">
    <property type="nucleotide sequence ID" value="NZ_CP107020.1"/>
</dbReference>
<feature type="region of interest" description="Disordered" evidence="2">
    <location>
        <begin position="355"/>
        <end position="388"/>
    </location>
</feature>
<protein>
    <submittedName>
        <fullName evidence="4">HNH endonuclease</fullName>
    </submittedName>
</protein>
<keyword evidence="4" id="KW-0378">Hydrolase</keyword>
<evidence type="ECO:0000313" key="4">
    <source>
        <dbReference type="EMBL" id="UYG15674.1"/>
    </source>
</evidence>
<dbReference type="InterPro" id="IPR002711">
    <property type="entry name" value="HNH"/>
</dbReference>
<keyword evidence="4" id="KW-0255">Endonuclease</keyword>
<dbReference type="InterPro" id="IPR003870">
    <property type="entry name" value="DUF222"/>
</dbReference>
<evidence type="ECO:0000256" key="1">
    <source>
        <dbReference type="ARBA" id="ARBA00023450"/>
    </source>
</evidence>
<feature type="region of interest" description="Disordered" evidence="2">
    <location>
        <begin position="1"/>
        <end position="37"/>
    </location>
</feature>
<name>A0ABY6FXL7_9MICO</name>
<sequence>MPAKGTASTRNDGSLPSGTRPLSGAPAPDGDTAVPAGDALSDVLTQAKTLSRDGAAREVVASIITGVLAAVEAPVAMRDALTDTEPGSVAEALGVVGVIDQLRSTLAALDATWQVMAATRIADADAARGVPAAEQGRAAAQELSLARRVSPSASSMSLAASQRLVTQLPGTFALLASGRVTEQQARAIAVALDDVDPDVAESIDEALTADPARLNGVGTRRLGAEVRALRDARDPDDARHRAARAARGRCVRTRLLEDHMVAVTATVRAVDASAVMKALRLEAEARRAQGSIDGVRALEADALVDAITGGDRALDPSAPGESLLDVEFEGISLPGGAAVLDTDGRGVMLDDTRDLDVPGPGHGGDQDLSGPYKVRAPDFPGHSDRSTDRYRRRRITIGVVITDRALLAPDGGGELAHLEGYGPIPAHIVTDTLRGSPPGYKNNPGWDEHPDATTSAVMRRLYTHPRTGELVAMDSRARAFPAPLEQMVRWRESTCASPWCNATVRHIDHITPHAYGGATSYANAQGLCVRCNLLKDHAGWTVTPTRDSGGTPAVTWTSPGGASTTCHLTPPGPRENTDDPSDVEARSPEAHRTSTTSDPADRPPDSTATSPLHTDDDSDTQDHPPPGPDA</sequence>
<dbReference type="SMART" id="SM00507">
    <property type="entry name" value="HNHc"/>
    <property type="match status" value="1"/>
</dbReference>
<keyword evidence="4" id="KW-0540">Nuclease</keyword>
<dbReference type="Proteomes" id="UP001164305">
    <property type="component" value="Chromosome"/>
</dbReference>
<dbReference type="Gene3D" id="1.10.30.50">
    <property type="match status" value="1"/>
</dbReference>
<proteinExistence type="inferred from homology"/>
<evidence type="ECO:0000313" key="5">
    <source>
        <dbReference type="Proteomes" id="UP001164305"/>
    </source>
</evidence>
<dbReference type="InterPro" id="IPR003615">
    <property type="entry name" value="HNH_nuc"/>
</dbReference>
<feature type="domain" description="HNH nuclease" evidence="3">
    <location>
        <begin position="483"/>
        <end position="533"/>
    </location>
</feature>
<feature type="compositionally biased region" description="Basic and acidic residues" evidence="2">
    <location>
        <begin position="583"/>
        <end position="592"/>
    </location>
</feature>